<evidence type="ECO:0000313" key="3">
    <source>
        <dbReference type="Proteomes" id="UP001589702"/>
    </source>
</evidence>
<comment type="caution">
    <text evidence="2">The sequence shown here is derived from an EMBL/GenBank/DDBJ whole genome shotgun (WGS) entry which is preliminary data.</text>
</comment>
<dbReference type="Proteomes" id="UP001589702">
    <property type="component" value="Unassembled WGS sequence"/>
</dbReference>
<gene>
    <name evidence="2" type="ORF">ACFFP1_06165</name>
</gene>
<keyword evidence="3" id="KW-1185">Reference proteome</keyword>
<name>A0ABV5XYM6_ARTRM</name>
<reference evidence="2 3" key="1">
    <citation type="submission" date="2024-09" db="EMBL/GenBank/DDBJ databases">
        <authorList>
            <person name="Sun Q."/>
            <person name="Mori K."/>
        </authorList>
    </citation>
    <scope>NUCLEOTIDE SEQUENCE [LARGE SCALE GENOMIC DNA]</scope>
    <source>
        <strain evidence="2 3">JCM 1334</strain>
    </source>
</reference>
<evidence type="ECO:0008006" key="4">
    <source>
        <dbReference type="Google" id="ProtNLM"/>
    </source>
</evidence>
<protein>
    <recommendedName>
        <fullName evidence="4">DUF1707 domain-containing protein</fullName>
    </recommendedName>
</protein>
<organism evidence="2 3">
    <name type="scientific">Arthrobacter ramosus</name>
    <dbReference type="NCBI Taxonomy" id="1672"/>
    <lineage>
        <taxon>Bacteria</taxon>
        <taxon>Bacillati</taxon>
        <taxon>Actinomycetota</taxon>
        <taxon>Actinomycetes</taxon>
        <taxon>Micrococcales</taxon>
        <taxon>Micrococcaceae</taxon>
        <taxon>Arthrobacter</taxon>
    </lineage>
</organism>
<dbReference type="EMBL" id="JBHMBC010000007">
    <property type="protein sequence ID" value="MFB9819082.1"/>
    <property type="molecule type" value="Genomic_DNA"/>
</dbReference>
<accession>A0ABV5XYM6</accession>
<evidence type="ECO:0000313" key="2">
    <source>
        <dbReference type="EMBL" id="MFB9819082.1"/>
    </source>
</evidence>
<feature type="transmembrane region" description="Helical" evidence="1">
    <location>
        <begin position="94"/>
        <end position="114"/>
    </location>
</feature>
<feature type="transmembrane region" description="Helical" evidence="1">
    <location>
        <begin position="62"/>
        <end position="88"/>
    </location>
</feature>
<keyword evidence="1" id="KW-0812">Transmembrane</keyword>
<evidence type="ECO:0000256" key="1">
    <source>
        <dbReference type="SAM" id="Phobius"/>
    </source>
</evidence>
<proteinExistence type="predicted"/>
<dbReference type="RefSeq" id="WP_234748220.1">
    <property type="nucleotide sequence ID" value="NZ_BAAAWN010000001.1"/>
</dbReference>
<sequence length="121" mass="13218">MESNLKQDIVYALRKKGVAETEIPCLLDEAMEQRRTAGDRFSVADFVASTPRGTSISRGTRIGYVAAVFLVLCIGVQLLLSGMFSVHLGIPGLLFYYGAALLGLVALVFSAYYVDRRIPVK</sequence>
<keyword evidence="1" id="KW-1133">Transmembrane helix</keyword>
<keyword evidence="1" id="KW-0472">Membrane</keyword>